<protein>
    <recommendedName>
        <fullName evidence="7">40S ribosomal protein S23</fullName>
    </recommendedName>
</protein>
<sequence>MSDSRGPEQNPISQRSDTPSRARNSESYFPSGICSWGDRCSQPGDTGPPSMGWEEIDPKGSINLSGGLAAQASVIGCTPGGWSEGMRLRAVRRKPNLGVPPGSLADVTVGACKPRGLHAARKLRNQRRDNRWADKSYKKRALGTAYRSSPTGGSSHAKGIVLEKVGVEAKQPNSAIRKCVRVQLIKNGKKVTAFVPNDGCLNFLDDNDEVLIAGFGRAGHAKGDIPGVRFKVVKVSGVGLLALWLEKKVNYTFAPSLYTLQ</sequence>
<accession>A0A2S4V7Y5</accession>
<evidence type="ECO:0000313" key="6">
    <source>
        <dbReference type="Proteomes" id="UP000238274"/>
    </source>
</evidence>
<evidence type="ECO:0000313" key="5">
    <source>
        <dbReference type="EMBL" id="POW05598.1"/>
    </source>
</evidence>
<dbReference type="VEuPathDB" id="FungiDB:PSHT_10728"/>
<feature type="region of interest" description="Disordered" evidence="4">
    <location>
        <begin position="1"/>
        <end position="52"/>
    </location>
</feature>
<dbReference type="Gene3D" id="2.40.50.140">
    <property type="entry name" value="Nucleic acid-binding proteins"/>
    <property type="match status" value="1"/>
</dbReference>
<evidence type="ECO:0000256" key="3">
    <source>
        <dbReference type="ARBA" id="ARBA00023274"/>
    </source>
</evidence>
<reference evidence="6" key="2">
    <citation type="journal article" date="2018" name="BMC Genomics">
        <title>Genomic insights into host adaptation between the wheat stripe rust pathogen (Puccinia striiformis f. sp. tritici) and the barley stripe rust pathogen (Puccinia striiformis f. sp. hordei).</title>
        <authorList>
            <person name="Xia C."/>
            <person name="Wang M."/>
            <person name="Yin C."/>
            <person name="Cornejo O.E."/>
            <person name="Hulbert S.H."/>
            <person name="Chen X."/>
        </authorList>
    </citation>
    <scope>NUCLEOTIDE SEQUENCE [LARGE SCALE GENOMIC DNA]</scope>
    <source>
        <strain evidence="6">93TX-2</strain>
    </source>
</reference>
<evidence type="ECO:0000256" key="1">
    <source>
        <dbReference type="ARBA" id="ARBA00005657"/>
    </source>
</evidence>
<dbReference type="PANTHER" id="PTHR11652">
    <property type="entry name" value="30S RIBOSOMAL PROTEIN S12 FAMILY MEMBER"/>
    <property type="match status" value="1"/>
</dbReference>
<dbReference type="GO" id="GO:0003735">
    <property type="term" value="F:structural constituent of ribosome"/>
    <property type="evidence" value="ECO:0007669"/>
    <property type="project" value="InterPro"/>
</dbReference>
<evidence type="ECO:0008006" key="7">
    <source>
        <dbReference type="Google" id="ProtNLM"/>
    </source>
</evidence>
<dbReference type="InterPro" id="IPR012340">
    <property type="entry name" value="NA-bd_OB-fold"/>
</dbReference>
<comment type="caution">
    <text evidence="5">The sequence shown here is derived from an EMBL/GenBank/DDBJ whole genome shotgun (WGS) entry which is preliminary data.</text>
</comment>
<dbReference type="GO" id="GO:0006412">
    <property type="term" value="P:translation"/>
    <property type="evidence" value="ECO:0007669"/>
    <property type="project" value="InterPro"/>
</dbReference>
<reference evidence="5 6" key="1">
    <citation type="submission" date="2017-12" db="EMBL/GenBank/DDBJ databases">
        <title>Gene loss provides genomic basis for host adaptation in cereal stripe rust fungi.</title>
        <authorList>
            <person name="Xia C."/>
        </authorList>
    </citation>
    <scope>NUCLEOTIDE SEQUENCE [LARGE SCALE GENOMIC DNA]</scope>
    <source>
        <strain evidence="5 6">93TX-2</strain>
    </source>
</reference>
<dbReference type="InterPro" id="IPR006032">
    <property type="entry name" value="Ribosomal_uS12"/>
</dbReference>
<dbReference type="CDD" id="cd03367">
    <property type="entry name" value="Ribosomal_S23"/>
    <property type="match status" value="1"/>
</dbReference>
<evidence type="ECO:0000256" key="4">
    <source>
        <dbReference type="SAM" id="MobiDB-lite"/>
    </source>
</evidence>
<gene>
    <name evidence="5" type="ORF">PSHT_10728</name>
</gene>
<dbReference type="Proteomes" id="UP000238274">
    <property type="component" value="Unassembled WGS sequence"/>
</dbReference>
<proteinExistence type="inferred from homology"/>
<dbReference type="OrthoDB" id="1713912at2759"/>
<name>A0A2S4V7Y5_9BASI</name>
<keyword evidence="6" id="KW-1185">Reference proteome</keyword>
<dbReference type="NCBIfam" id="TIGR00982">
    <property type="entry name" value="uS12_E_A"/>
    <property type="match status" value="1"/>
</dbReference>
<dbReference type="AlphaFoldDB" id="A0A2S4V7Y5"/>
<dbReference type="VEuPathDB" id="FungiDB:PSTT_14438"/>
<reference evidence="6" key="3">
    <citation type="journal article" date="2018" name="Mol. Plant Microbe Interact.">
        <title>Genome sequence resources for the wheat stripe rust pathogen (Puccinia striiformis f. sp. tritici) and the barley stripe rust pathogen (Puccinia striiformis f. sp. hordei).</title>
        <authorList>
            <person name="Xia C."/>
            <person name="Wang M."/>
            <person name="Yin C."/>
            <person name="Cornejo O.E."/>
            <person name="Hulbert S.H."/>
            <person name="Chen X."/>
        </authorList>
    </citation>
    <scope>NUCLEOTIDE SEQUENCE [LARGE SCALE GENOMIC DNA]</scope>
    <source>
        <strain evidence="6">93TX-2</strain>
    </source>
</reference>
<evidence type="ECO:0000256" key="2">
    <source>
        <dbReference type="ARBA" id="ARBA00022980"/>
    </source>
</evidence>
<dbReference type="Pfam" id="PF00164">
    <property type="entry name" value="Ribosom_S12_S23"/>
    <property type="match status" value="1"/>
</dbReference>
<dbReference type="SUPFAM" id="SSF50249">
    <property type="entry name" value="Nucleic acid-binding proteins"/>
    <property type="match status" value="1"/>
</dbReference>
<dbReference type="PROSITE" id="PS00055">
    <property type="entry name" value="RIBOSOMAL_S12"/>
    <property type="match status" value="1"/>
</dbReference>
<organism evidence="5 6">
    <name type="scientific">Puccinia striiformis</name>
    <dbReference type="NCBI Taxonomy" id="27350"/>
    <lineage>
        <taxon>Eukaryota</taxon>
        <taxon>Fungi</taxon>
        <taxon>Dikarya</taxon>
        <taxon>Basidiomycota</taxon>
        <taxon>Pucciniomycotina</taxon>
        <taxon>Pucciniomycetes</taxon>
        <taxon>Pucciniales</taxon>
        <taxon>Pucciniaceae</taxon>
        <taxon>Puccinia</taxon>
    </lineage>
</organism>
<comment type="similarity">
    <text evidence="1">Belongs to the universal ribosomal protein uS12 family.</text>
</comment>
<keyword evidence="3" id="KW-0687">Ribonucleoprotein</keyword>
<dbReference type="InterPro" id="IPR005680">
    <property type="entry name" value="Ribosomal_uS12_euk/arc"/>
</dbReference>
<dbReference type="FunFam" id="2.40.50.140:FF:000007">
    <property type="entry name" value="40S ribosomal protein S23"/>
    <property type="match status" value="1"/>
</dbReference>
<dbReference type="GO" id="GO:0015935">
    <property type="term" value="C:small ribosomal subunit"/>
    <property type="evidence" value="ECO:0007669"/>
    <property type="project" value="InterPro"/>
</dbReference>
<dbReference type="EMBL" id="PKSM01000169">
    <property type="protein sequence ID" value="POW05598.1"/>
    <property type="molecule type" value="Genomic_DNA"/>
</dbReference>
<keyword evidence="2" id="KW-0689">Ribosomal protein</keyword>